<dbReference type="InterPro" id="IPR002401">
    <property type="entry name" value="Cyt_P450_E_grp-I"/>
</dbReference>
<evidence type="ECO:0000256" key="9">
    <source>
        <dbReference type="PIRSR" id="PIRSR602401-1"/>
    </source>
</evidence>
<keyword evidence="4 9" id="KW-0349">Heme</keyword>
<evidence type="ECO:0000256" key="3">
    <source>
        <dbReference type="ARBA" id="ARBA00010617"/>
    </source>
</evidence>
<organism evidence="11 12">
    <name type="scientific">Gymnopilus junonius</name>
    <name type="common">Spectacular rustgill mushroom</name>
    <name type="synonym">Gymnopilus spectabilis subsp. junonius</name>
    <dbReference type="NCBI Taxonomy" id="109634"/>
    <lineage>
        <taxon>Eukaryota</taxon>
        <taxon>Fungi</taxon>
        <taxon>Dikarya</taxon>
        <taxon>Basidiomycota</taxon>
        <taxon>Agaricomycotina</taxon>
        <taxon>Agaricomycetes</taxon>
        <taxon>Agaricomycetidae</taxon>
        <taxon>Agaricales</taxon>
        <taxon>Agaricineae</taxon>
        <taxon>Hymenogastraceae</taxon>
        <taxon>Gymnopilus</taxon>
    </lineage>
</organism>
<evidence type="ECO:0000256" key="10">
    <source>
        <dbReference type="RuleBase" id="RU000461"/>
    </source>
</evidence>
<dbReference type="SUPFAM" id="SSF48264">
    <property type="entry name" value="Cytochrome P450"/>
    <property type="match status" value="1"/>
</dbReference>
<dbReference type="AlphaFoldDB" id="A0A9P5NE91"/>
<dbReference type="InterPro" id="IPR050364">
    <property type="entry name" value="Cytochrome_P450_fung"/>
</dbReference>
<evidence type="ECO:0000313" key="11">
    <source>
        <dbReference type="EMBL" id="KAF8885234.1"/>
    </source>
</evidence>
<keyword evidence="6 10" id="KW-0560">Oxidoreductase</keyword>
<evidence type="ECO:0000256" key="7">
    <source>
        <dbReference type="ARBA" id="ARBA00023004"/>
    </source>
</evidence>
<dbReference type="Gene3D" id="1.10.630.10">
    <property type="entry name" value="Cytochrome P450"/>
    <property type="match status" value="1"/>
</dbReference>
<proteinExistence type="inferred from homology"/>
<protein>
    <submittedName>
        <fullName evidence="11">Cytochrome P450</fullName>
    </submittedName>
</protein>
<gene>
    <name evidence="11" type="ORF">CPB84DRAFT_136421</name>
</gene>
<evidence type="ECO:0000256" key="2">
    <source>
        <dbReference type="ARBA" id="ARBA00005179"/>
    </source>
</evidence>
<comment type="pathway">
    <text evidence="2">Secondary metabolite biosynthesis.</text>
</comment>
<feature type="binding site" description="axial binding residue" evidence="9">
    <location>
        <position position="345"/>
    </location>
    <ligand>
        <name>heme</name>
        <dbReference type="ChEBI" id="CHEBI:30413"/>
    </ligand>
    <ligandPart>
        <name>Fe</name>
        <dbReference type="ChEBI" id="CHEBI:18248"/>
    </ligandPart>
</feature>
<dbReference type="InterPro" id="IPR001128">
    <property type="entry name" value="Cyt_P450"/>
</dbReference>
<keyword evidence="8 10" id="KW-0503">Monooxygenase</keyword>
<reference evidence="11" key="1">
    <citation type="submission" date="2020-11" db="EMBL/GenBank/DDBJ databases">
        <authorList>
            <consortium name="DOE Joint Genome Institute"/>
            <person name="Ahrendt S."/>
            <person name="Riley R."/>
            <person name="Andreopoulos W."/>
            <person name="LaButti K."/>
            <person name="Pangilinan J."/>
            <person name="Ruiz-duenas F.J."/>
            <person name="Barrasa J.M."/>
            <person name="Sanchez-Garcia M."/>
            <person name="Camarero S."/>
            <person name="Miyauchi S."/>
            <person name="Serrano A."/>
            <person name="Linde D."/>
            <person name="Babiker R."/>
            <person name="Drula E."/>
            <person name="Ayuso-Fernandez I."/>
            <person name="Pacheco R."/>
            <person name="Padilla G."/>
            <person name="Ferreira P."/>
            <person name="Barriuso J."/>
            <person name="Kellner H."/>
            <person name="Castanera R."/>
            <person name="Alfaro M."/>
            <person name="Ramirez L."/>
            <person name="Pisabarro A.G."/>
            <person name="Kuo A."/>
            <person name="Tritt A."/>
            <person name="Lipzen A."/>
            <person name="He G."/>
            <person name="Yan M."/>
            <person name="Ng V."/>
            <person name="Cullen D."/>
            <person name="Martin F."/>
            <person name="Rosso M.-N."/>
            <person name="Henrissat B."/>
            <person name="Hibbett D."/>
            <person name="Martinez A.T."/>
            <person name="Grigoriev I.V."/>
        </authorList>
    </citation>
    <scope>NUCLEOTIDE SEQUENCE</scope>
    <source>
        <strain evidence="11">AH 44721</strain>
    </source>
</reference>
<evidence type="ECO:0000256" key="1">
    <source>
        <dbReference type="ARBA" id="ARBA00001971"/>
    </source>
</evidence>
<dbReference type="EMBL" id="JADNYJ010000103">
    <property type="protein sequence ID" value="KAF8885234.1"/>
    <property type="molecule type" value="Genomic_DNA"/>
</dbReference>
<dbReference type="GO" id="GO:0004497">
    <property type="term" value="F:monooxygenase activity"/>
    <property type="evidence" value="ECO:0007669"/>
    <property type="project" value="UniProtKB-KW"/>
</dbReference>
<evidence type="ECO:0000256" key="6">
    <source>
        <dbReference type="ARBA" id="ARBA00023002"/>
    </source>
</evidence>
<dbReference type="GO" id="GO:0005506">
    <property type="term" value="F:iron ion binding"/>
    <property type="evidence" value="ECO:0007669"/>
    <property type="project" value="InterPro"/>
</dbReference>
<dbReference type="PRINTS" id="PR00463">
    <property type="entry name" value="EP450I"/>
</dbReference>
<dbReference type="PANTHER" id="PTHR46300">
    <property type="entry name" value="P450, PUTATIVE (EUROFUNG)-RELATED-RELATED"/>
    <property type="match status" value="1"/>
</dbReference>
<dbReference type="PANTHER" id="PTHR46300:SF7">
    <property type="entry name" value="P450, PUTATIVE (EUROFUNG)-RELATED"/>
    <property type="match status" value="1"/>
</dbReference>
<keyword evidence="7 9" id="KW-0408">Iron</keyword>
<dbReference type="InterPro" id="IPR036396">
    <property type="entry name" value="Cyt_P450_sf"/>
</dbReference>
<dbReference type="GO" id="GO:0016705">
    <property type="term" value="F:oxidoreductase activity, acting on paired donors, with incorporation or reduction of molecular oxygen"/>
    <property type="evidence" value="ECO:0007669"/>
    <property type="project" value="InterPro"/>
</dbReference>
<dbReference type="PROSITE" id="PS00086">
    <property type="entry name" value="CYTOCHROME_P450"/>
    <property type="match status" value="1"/>
</dbReference>
<evidence type="ECO:0000313" key="12">
    <source>
        <dbReference type="Proteomes" id="UP000724874"/>
    </source>
</evidence>
<dbReference type="CDD" id="cd11065">
    <property type="entry name" value="CYP64-like"/>
    <property type="match status" value="1"/>
</dbReference>
<comment type="cofactor">
    <cofactor evidence="1 9">
        <name>heme</name>
        <dbReference type="ChEBI" id="CHEBI:30413"/>
    </cofactor>
</comment>
<evidence type="ECO:0000256" key="5">
    <source>
        <dbReference type="ARBA" id="ARBA00022723"/>
    </source>
</evidence>
<comment type="caution">
    <text evidence="11">The sequence shown here is derived from an EMBL/GenBank/DDBJ whole genome shotgun (WGS) entry which is preliminary data.</text>
</comment>
<dbReference type="InterPro" id="IPR017972">
    <property type="entry name" value="Cyt_P450_CS"/>
</dbReference>
<accession>A0A9P5NE91</accession>
<evidence type="ECO:0000256" key="8">
    <source>
        <dbReference type="ARBA" id="ARBA00023033"/>
    </source>
</evidence>
<evidence type="ECO:0000256" key="4">
    <source>
        <dbReference type="ARBA" id="ARBA00022617"/>
    </source>
</evidence>
<sequence>MMGLDRGMPLLQYDDKWRLQRKLARTALSGDAVKKYHGVQSHVAALMCNSFLTDPAHFRDHTRLAAGRIIMSVAYGLPVSDAQHEVHSEILCIPLADHILVQYITHAEATLEMISQATMPGAFIADIFPIFRHVPSWVPFISCKKEAQEGRAMIEHLVETPFEHVIKDITAGRAPPSFTHDLLADSSDADNETEYKHAVLWSAGSLYGAGGETTYTTVLVFLICMARHPEIQKKAQEELDKVVGQERIPAPIDRGKLPYVEAVIKEVMRWKPALPLGIPRRVDKDDEYCGYHIPSNSIVIPNVWAVAMDVPSKYPASDFVPERFLEDHPPIDPASYSFGFGRRVCPGKLLAENSVFLLITSILYCCNVSLPVTVDERGQKRQTELSVKFTTGLVSYPMPFECSIEPRSAERSYVVKRAAMDVV</sequence>
<dbReference type="PRINTS" id="PR00385">
    <property type="entry name" value="P450"/>
</dbReference>
<dbReference type="Pfam" id="PF00067">
    <property type="entry name" value="p450"/>
    <property type="match status" value="1"/>
</dbReference>
<dbReference type="GO" id="GO:0020037">
    <property type="term" value="F:heme binding"/>
    <property type="evidence" value="ECO:0007669"/>
    <property type="project" value="InterPro"/>
</dbReference>
<dbReference type="Proteomes" id="UP000724874">
    <property type="component" value="Unassembled WGS sequence"/>
</dbReference>
<name>A0A9P5NE91_GYMJU</name>
<dbReference type="OrthoDB" id="2789670at2759"/>
<keyword evidence="12" id="KW-1185">Reference proteome</keyword>
<keyword evidence="5 9" id="KW-0479">Metal-binding</keyword>
<comment type="similarity">
    <text evidence="3 10">Belongs to the cytochrome P450 family.</text>
</comment>